<dbReference type="Proteomes" id="UP001268819">
    <property type="component" value="Unassembled WGS sequence"/>
</dbReference>
<evidence type="ECO:0000313" key="1">
    <source>
        <dbReference type="EMBL" id="MDR6592620.1"/>
    </source>
</evidence>
<gene>
    <name evidence="1" type="ORF">J2S66_001004</name>
</gene>
<name>A0ABU1PPQ6_9PSEU</name>
<sequence>MTSAPVVVGAACSPVGEQAVTSRRRPRAAPRRPR</sequence>
<dbReference type="EMBL" id="JAVDSG010000001">
    <property type="protein sequence ID" value="MDR6592620.1"/>
    <property type="molecule type" value="Genomic_DNA"/>
</dbReference>
<evidence type="ECO:0000313" key="2">
    <source>
        <dbReference type="Proteomes" id="UP001268819"/>
    </source>
</evidence>
<accession>A0ABU1PPQ6</accession>
<proteinExistence type="predicted"/>
<comment type="caution">
    <text evidence="1">The sequence shown here is derived from an EMBL/GenBank/DDBJ whole genome shotgun (WGS) entry which is preliminary data.</text>
</comment>
<keyword evidence="2" id="KW-1185">Reference proteome</keyword>
<organism evidence="1 2">
    <name type="scientific">Saccharothrix longispora</name>
    <dbReference type="NCBI Taxonomy" id="33920"/>
    <lineage>
        <taxon>Bacteria</taxon>
        <taxon>Bacillati</taxon>
        <taxon>Actinomycetota</taxon>
        <taxon>Actinomycetes</taxon>
        <taxon>Pseudonocardiales</taxon>
        <taxon>Pseudonocardiaceae</taxon>
        <taxon>Saccharothrix</taxon>
    </lineage>
</organism>
<protein>
    <submittedName>
        <fullName evidence="1">Uncharacterized protein</fullName>
    </submittedName>
</protein>
<reference evidence="1 2" key="1">
    <citation type="submission" date="2023-07" db="EMBL/GenBank/DDBJ databases">
        <title>Sequencing the genomes of 1000 actinobacteria strains.</title>
        <authorList>
            <person name="Klenk H.-P."/>
        </authorList>
    </citation>
    <scope>NUCLEOTIDE SEQUENCE [LARGE SCALE GENOMIC DNA]</scope>
    <source>
        <strain evidence="1 2">DSM 43749</strain>
    </source>
</reference>